<comment type="caution">
    <text evidence="3">The sequence shown here is derived from an EMBL/GenBank/DDBJ whole genome shotgun (WGS) entry which is preliminary data.</text>
</comment>
<proteinExistence type="predicted"/>
<accession>A0A5J5L091</accession>
<sequence>MTDQNPEPAAVLAAFVQRHPGGVLATHPAEGDFPEAAWVNLAVTGSGTIVFATDRRARKALNIGSRPEVSLVVVSGQGQEIQMEALARVLGGSEAEHAADALAIAHGESAEDPAYLCVVGLEPRWMRWVDVETSPPVMEENDL</sequence>
<name>A0A5J5L091_9MICC</name>
<feature type="domain" description="Pyridoxamine 5'-phosphate oxidase N-terminal" evidence="2">
    <location>
        <begin position="12"/>
        <end position="125"/>
    </location>
</feature>
<keyword evidence="1" id="KW-0560">Oxidoreductase</keyword>
<protein>
    <submittedName>
        <fullName evidence="3">Pyridoxamine 5'-phosphate oxidase family protein</fullName>
    </submittedName>
</protein>
<dbReference type="Gene3D" id="2.30.110.10">
    <property type="entry name" value="Electron Transport, Fmn-binding Protein, Chain A"/>
    <property type="match status" value="1"/>
</dbReference>
<dbReference type="RefSeq" id="WP_158033479.1">
    <property type="nucleotide sequence ID" value="NZ_ML708615.1"/>
</dbReference>
<evidence type="ECO:0000313" key="3">
    <source>
        <dbReference type="EMBL" id="KAA9394456.1"/>
    </source>
</evidence>
<reference evidence="3 4" key="1">
    <citation type="submission" date="2019-05" db="EMBL/GenBank/DDBJ databases">
        <title>Kocuria coralli sp. nov., a novel actinobacterium isolated from coral reef seawater.</title>
        <authorList>
            <person name="Li J."/>
        </authorList>
    </citation>
    <scope>NUCLEOTIDE SEQUENCE [LARGE SCALE GENOMIC DNA]</scope>
    <source>
        <strain evidence="3 4">SCSIO 13007</strain>
    </source>
</reference>
<dbReference type="EMBL" id="SZWF01000006">
    <property type="protein sequence ID" value="KAA9394456.1"/>
    <property type="molecule type" value="Genomic_DNA"/>
</dbReference>
<dbReference type="PANTHER" id="PTHR35176:SF6">
    <property type="entry name" value="HEME OXYGENASE HI_0854-RELATED"/>
    <property type="match status" value="1"/>
</dbReference>
<dbReference type="PANTHER" id="PTHR35176">
    <property type="entry name" value="HEME OXYGENASE HI_0854-RELATED"/>
    <property type="match status" value="1"/>
</dbReference>
<dbReference type="GO" id="GO:0070967">
    <property type="term" value="F:coenzyme F420 binding"/>
    <property type="evidence" value="ECO:0007669"/>
    <property type="project" value="TreeGrafter"/>
</dbReference>
<evidence type="ECO:0000256" key="1">
    <source>
        <dbReference type="ARBA" id="ARBA00023002"/>
    </source>
</evidence>
<dbReference type="GO" id="GO:0005829">
    <property type="term" value="C:cytosol"/>
    <property type="evidence" value="ECO:0007669"/>
    <property type="project" value="TreeGrafter"/>
</dbReference>
<organism evidence="3 4">
    <name type="scientific">Kocuria coralli</name>
    <dbReference type="NCBI Taxonomy" id="1461025"/>
    <lineage>
        <taxon>Bacteria</taxon>
        <taxon>Bacillati</taxon>
        <taxon>Actinomycetota</taxon>
        <taxon>Actinomycetes</taxon>
        <taxon>Micrococcales</taxon>
        <taxon>Micrococcaceae</taxon>
        <taxon>Kocuria</taxon>
    </lineage>
</organism>
<dbReference type="InterPro" id="IPR012349">
    <property type="entry name" value="Split_barrel_FMN-bd"/>
</dbReference>
<dbReference type="InterPro" id="IPR011576">
    <property type="entry name" value="Pyridox_Oxase_N"/>
</dbReference>
<dbReference type="Pfam" id="PF01243">
    <property type="entry name" value="PNPOx_N"/>
    <property type="match status" value="1"/>
</dbReference>
<evidence type="ECO:0000259" key="2">
    <source>
        <dbReference type="Pfam" id="PF01243"/>
    </source>
</evidence>
<evidence type="ECO:0000313" key="4">
    <source>
        <dbReference type="Proteomes" id="UP000325957"/>
    </source>
</evidence>
<dbReference type="SUPFAM" id="SSF50475">
    <property type="entry name" value="FMN-binding split barrel"/>
    <property type="match status" value="1"/>
</dbReference>
<dbReference type="Proteomes" id="UP000325957">
    <property type="component" value="Unassembled WGS sequence"/>
</dbReference>
<dbReference type="AlphaFoldDB" id="A0A5J5L091"/>
<dbReference type="InterPro" id="IPR052019">
    <property type="entry name" value="F420H2_bilvrd_red/Heme_oxyg"/>
</dbReference>
<dbReference type="GO" id="GO:0016627">
    <property type="term" value="F:oxidoreductase activity, acting on the CH-CH group of donors"/>
    <property type="evidence" value="ECO:0007669"/>
    <property type="project" value="TreeGrafter"/>
</dbReference>
<dbReference type="OrthoDB" id="4879303at2"/>
<keyword evidence="4" id="KW-1185">Reference proteome</keyword>
<gene>
    <name evidence="3" type="ORF">FCK90_06420</name>
</gene>